<evidence type="ECO:0000256" key="3">
    <source>
        <dbReference type="ARBA" id="ARBA00022691"/>
    </source>
</evidence>
<dbReference type="Proteomes" id="UP000041254">
    <property type="component" value="Unassembled WGS sequence"/>
</dbReference>
<feature type="site" description="Critical for specifying symmetric addition of methyl groups" evidence="7">
    <location>
        <position position="337"/>
    </location>
</feature>
<dbReference type="GO" id="GO:0005829">
    <property type="term" value="C:cytosol"/>
    <property type="evidence" value="ECO:0007669"/>
    <property type="project" value="TreeGrafter"/>
</dbReference>
<dbReference type="Gene3D" id="3.40.50.150">
    <property type="entry name" value="Vaccinia Virus protein VP39"/>
    <property type="match status" value="1"/>
</dbReference>
<organism evidence="11 12">
    <name type="scientific">Vitrella brassicaformis (strain CCMP3155)</name>
    <dbReference type="NCBI Taxonomy" id="1169540"/>
    <lineage>
        <taxon>Eukaryota</taxon>
        <taxon>Sar</taxon>
        <taxon>Alveolata</taxon>
        <taxon>Colpodellida</taxon>
        <taxon>Vitrellaceae</taxon>
        <taxon>Vitrella</taxon>
    </lineage>
</organism>
<dbReference type="STRING" id="1169540.A0A0G4EDT4"/>
<dbReference type="InterPro" id="IPR007857">
    <property type="entry name" value="Arg_MeTrfase_PRMT5"/>
</dbReference>
<feature type="binding site" evidence="6">
    <location>
        <begin position="343"/>
        <end position="344"/>
    </location>
    <ligand>
        <name>S-adenosyl-L-methionine</name>
        <dbReference type="ChEBI" id="CHEBI:59789"/>
    </ligand>
</feature>
<dbReference type="FunCoup" id="A0A0G4EDT4">
    <property type="interactions" value="517"/>
</dbReference>
<name>A0A0G4EDT4_VITBC</name>
<dbReference type="PANTHER" id="PTHR10738:SF0">
    <property type="entry name" value="PROTEIN ARGININE N-METHYLTRANSFERASE 5"/>
    <property type="match status" value="1"/>
</dbReference>
<evidence type="ECO:0000256" key="4">
    <source>
        <dbReference type="PIRNR" id="PIRNR015894"/>
    </source>
</evidence>
<evidence type="ECO:0000259" key="9">
    <source>
        <dbReference type="Pfam" id="PF17285"/>
    </source>
</evidence>
<feature type="domain" description="PRMT5 oligomerisation" evidence="10">
    <location>
        <begin position="479"/>
        <end position="648"/>
    </location>
</feature>
<dbReference type="EMBL" id="CDMY01000206">
    <property type="protein sequence ID" value="CEL94105.1"/>
    <property type="molecule type" value="Genomic_DNA"/>
</dbReference>
<evidence type="ECO:0000256" key="6">
    <source>
        <dbReference type="PIRSR" id="PIRSR015894-2"/>
    </source>
</evidence>
<dbReference type="AlphaFoldDB" id="A0A0G4EDT4"/>
<keyword evidence="3 4" id="KW-0949">S-adenosyl-L-methionine</keyword>
<dbReference type="PhylomeDB" id="A0A0G4EDT4"/>
<keyword evidence="1 4" id="KW-0489">Methyltransferase</keyword>
<feature type="domain" description="PRMT5 arginine-N-methyltransferase" evidence="8">
    <location>
        <begin position="307"/>
        <end position="475"/>
    </location>
</feature>
<dbReference type="InterPro" id="IPR035248">
    <property type="entry name" value="PRMT5_C"/>
</dbReference>
<sequence>MPVAGSPDNLCVGQEVTDIVDMQTTLQEAQRNRFDFVVIPLSRTPAPDLTDAAAHTPSHRLPPYEFIPMAQSDLALESKMWTSAVCGTVSSWIRPDCPHPAYRDRSIVALQRELQWASHLSEYATICPCPELPCANYARIMMPLLLSPLSTQLWVRIPLSVPPVTEGGGDATEGWQLWHQLRMMCGHHSSLCVALEFTDIYGDDDACLDKWLAEPVRAVIIPTDIFVTNAKGFPVLSRRHKAFLMRLFRHRVQVIMRYDRGEEPGSRQMSDEGSMGVSQGQPQGMTMDAYLNYVARLFQSLEPLSQAQMFEQPYLDYLQAPLQPLQDNLESQTYETFEKDPIKYVQYEQALVQCLQDRMAEGKTNPTIMVVGAGRGPLVQASLNALQSAKIEEWTVYAVEKNPNAVITLQSRVRGDPCADWRRVRVVSGDMRQWDTTERADILVSELLGSFGDNELSPECLDGAQRFLKRDGVSIPTRYFSAVAPVSTTKLYNDVKSYKDQEHLETAFVVKLHAFFRISGEEYQPVFEFEHPNWEIPDTHDNKHNRRKTEVSFTARADALLHGFAGYFHCDLYKDVFISILPTHMSEGMFSWFPIFFPLMEPITIKQGDTIRGHFWRLDDAHKVWYEWCVSSPQPSPLHNPGGRSYFIGK</sequence>
<evidence type="ECO:0000256" key="1">
    <source>
        <dbReference type="ARBA" id="ARBA00022603"/>
    </source>
</evidence>
<evidence type="ECO:0000259" key="10">
    <source>
        <dbReference type="Pfam" id="PF17286"/>
    </source>
</evidence>
<dbReference type="GO" id="GO:0016274">
    <property type="term" value="F:protein-arginine N-methyltransferase activity"/>
    <property type="evidence" value="ECO:0007669"/>
    <property type="project" value="InterPro"/>
</dbReference>
<feature type="domain" description="PRMT5 TIM barrel" evidence="9">
    <location>
        <begin position="34"/>
        <end position="300"/>
    </location>
</feature>
<feature type="binding site" evidence="6">
    <location>
        <begin position="430"/>
        <end position="431"/>
    </location>
    <ligand>
        <name>S-adenosyl-L-methionine</name>
        <dbReference type="ChEBI" id="CHEBI:59789"/>
    </ligand>
</feature>
<dbReference type="InterPro" id="IPR035247">
    <property type="entry name" value="PRMT5_TIM"/>
</dbReference>
<dbReference type="InterPro" id="IPR025799">
    <property type="entry name" value="Arg_MeTrfase"/>
</dbReference>
<dbReference type="InterPro" id="IPR029063">
    <property type="entry name" value="SAM-dependent_MTases_sf"/>
</dbReference>
<dbReference type="Pfam" id="PF05185">
    <property type="entry name" value="PRMT5"/>
    <property type="match status" value="1"/>
</dbReference>
<dbReference type="PIRSF" id="PIRSF015894">
    <property type="entry name" value="Skb1_MeTrfase"/>
    <property type="match status" value="1"/>
</dbReference>
<proteinExistence type="inferred from homology"/>
<protein>
    <recommendedName>
        <fullName evidence="4">Protein arginine N-methyltransferase</fullName>
    </recommendedName>
</protein>
<gene>
    <name evidence="11" type="ORF">Vbra_11468</name>
</gene>
<dbReference type="SUPFAM" id="SSF53335">
    <property type="entry name" value="S-adenosyl-L-methionine-dependent methyltransferases"/>
    <property type="match status" value="1"/>
</dbReference>
<dbReference type="OMA" id="IKYAWYE"/>
<dbReference type="InParanoid" id="A0A0G4EDT4"/>
<keyword evidence="12" id="KW-1185">Reference proteome</keyword>
<feature type="binding site" evidence="6">
    <location>
        <position position="334"/>
    </location>
    <ligand>
        <name>S-adenosyl-L-methionine</name>
        <dbReference type="ChEBI" id="CHEBI:59789"/>
    </ligand>
</feature>
<keyword evidence="2 4" id="KW-0808">Transferase</keyword>
<evidence type="ECO:0000259" key="8">
    <source>
        <dbReference type="Pfam" id="PF05185"/>
    </source>
</evidence>
<dbReference type="VEuPathDB" id="CryptoDB:Vbra_11468"/>
<comment type="similarity">
    <text evidence="4">Belongs to the class I-like SAM-binding methyltransferase superfamily.</text>
</comment>
<dbReference type="InterPro" id="IPR035075">
    <property type="entry name" value="PRMT5"/>
</dbReference>
<dbReference type="Gene3D" id="2.70.160.11">
    <property type="entry name" value="Hnrnp arginine n-methyltransferase1"/>
    <property type="match status" value="1"/>
</dbReference>
<dbReference type="GO" id="GO:0005634">
    <property type="term" value="C:nucleus"/>
    <property type="evidence" value="ECO:0007669"/>
    <property type="project" value="TreeGrafter"/>
</dbReference>
<evidence type="ECO:0000256" key="2">
    <source>
        <dbReference type="ARBA" id="ARBA00022679"/>
    </source>
</evidence>
<dbReference type="Pfam" id="PF17286">
    <property type="entry name" value="PRMT5_C"/>
    <property type="match status" value="1"/>
</dbReference>
<dbReference type="OrthoDB" id="1368803at2759"/>
<evidence type="ECO:0000256" key="5">
    <source>
        <dbReference type="PIRSR" id="PIRSR015894-1"/>
    </source>
</evidence>
<dbReference type="Pfam" id="PF17285">
    <property type="entry name" value="PRMT5_TIM"/>
    <property type="match status" value="1"/>
</dbReference>
<evidence type="ECO:0000313" key="11">
    <source>
        <dbReference type="EMBL" id="CEL94105.1"/>
    </source>
</evidence>
<feature type="active site" description="Proton donor/acceptor" evidence="5">
    <location>
        <position position="446"/>
    </location>
</feature>
<dbReference type="PROSITE" id="PS51678">
    <property type="entry name" value="SAM_MT_PRMT"/>
    <property type="match status" value="1"/>
</dbReference>
<accession>A0A0G4EDT4</accession>
<evidence type="ECO:0000313" key="12">
    <source>
        <dbReference type="Proteomes" id="UP000041254"/>
    </source>
</evidence>
<feature type="active site" description="Proton donor/acceptor" evidence="5">
    <location>
        <position position="455"/>
    </location>
</feature>
<dbReference type="Gene3D" id="3.20.20.150">
    <property type="entry name" value="Divalent-metal-dependent TIM barrel enzymes"/>
    <property type="match status" value="1"/>
</dbReference>
<dbReference type="GO" id="GO:0032259">
    <property type="term" value="P:methylation"/>
    <property type="evidence" value="ECO:0007669"/>
    <property type="project" value="UniProtKB-KW"/>
</dbReference>
<dbReference type="PANTHER" id="PTHR10738">
    <property type="entry name" value="PROTEIN ARGININE N-METHYLTRANSFERASE 5"/>
    <property type="match status" value="1"/>
</dbReference>
<feature type="binding site" evidence="6">
    <location>
        <position position="400"/>
    </location>
    <ligand>
        <name>S-adenosyl-L-methionine</name>
        <dbReference type="ChEBI" id="CHEBI:59789"/>
    </ligand>
</feature>
<dbReference type="GO" id="GO:0006355">
    <property type="term" value="P:regulation of DNA-templated transcription"/>
    <property type="evidence" value="ECO:0007669"/>
    <property type="project" value="TreeGrafter"/>
</dbReference>
<evidence type="ECO:0000256" key="7">
    <source>
        <dbReference type="PIRSR" id="PIRSR015894-3"/>
    </source>
</evidence>
<reference evidence="11 12" key="1">
    <citation type="submission" date="2014-11" db="EMBL/GenBank/DDBJ databases">
        <authorList>
            <person name="Zhu J."/>
            <person name="Qi W."/>
            <person name="Song R."/>
        </authorList>
    </citation>
    <scope>NUCLEOTIDE SEQUENCE [LARGE SCALE GENOMIC DNA]</scope>
</reference>